<evidence type="ECO:0000313" key="3">
    <source>
        <dbReference type="Proteomes" id="UP000887013"/>
    </source>
</evidence>
<keyword evidence="3" id="KW-1185">Reference proteome</keyword>
<reference evidence="2" key="1">
    <citation type="submission" date="2020-08" db="EMBL/GenBank/DDBJ databases">
        <title>Multicomponent nature underlies the extraordinary mechanical properties of spider dragline silk.</title>
        <authorList>
            <person name="Kono N."/>
            <person name="Nakamura H."/>
            <person name="Mori M."/>
            <person name="Yoshida Y."/>
            <person name="Ohtoshi R."/>
            <person name="Malay A.D."/>
            <person name="Moran D.A.P."/>
            <person name="Tomita M."/>
            <person name="Numata K."/>
            <person name="Arakawa K."/>
        </authorList>
    </citation>
    <scope>NUCLEOTIDE SEQUENCE</scope>
</reference>
<dbReference type="Proteomes" id="UP000887013">
    <property type="component" value="Unassembled WGS sequence"/>
</dbReference>
<name>A0A8X6U0W9_NEPPI</name>
<organism evidence="2 3">
    <name type="scientific">Nephila pilipes</name>
    <name type="common">Giant wood spider</name>
    <name type="synonym">Nephila maculata</name>
    <dbReference type="NCBI Taxonomy" id="299642"/>
    <lineage>
        <taxon>Eukaryota</taxon>
        <taxon>Metazoa</taxon>
        <taxon>Ecdysozoa</taxon>
        <taxon>Arthropoda</taxon>
        <taxon>Chelicerata</taxon>
        <taxon>Arachnida</taxon>
        <taxon>Araneae</taxon>
        <taxon>Araneomorphae</taxon>
        <taxon>Entelegynae</taxon>
        <taxon>Araneoidea</taxon>
        <taxon>Nephilidae</taxon>
        <taxon>Nephila</taxon>
    </lineage>
</organism>
<feature type="signal peptide" evidence="1">
    <location>
        <begin position="1"/>
        <end position="18"/>
    </location>
</feature>
<accession>A0A8X6U0W9</accession>
<dbReference type="AlphaFoldDB" id="A0A8X6U0W9"/>
<keyword evidence="1" id="KW-0732">Signal</keyword>
<evidence type="ECO:0000256" key="1">
    <source>
        <dbReference type="SAM" id="SignalP"/>
    </source>
</evidence>
<dbReference type="EMBL" id="BMAW01118197">
    <property type="protein sequence ID" value="GFT78494.1"/>
    <property type="molecule type" value="Genomic_DNA"/>
</dbReference>
<feature type="chain" id="PRO_5036446470" evidence="1">
    <location>
        <begin position="19"/>
        <end position="213"/>
    </location>
</feature>
<protein>
    <submittedName>
        <fullName evidence="2">Uncharacterized protein</fullName>
    </submittedName>
</protein>
<comment type="caution">
    <text evidence="2">The sequence shown here is derived from an EMBL/GenBank/DDBJ whole genome shotgun (WGS) entry which is preliminary data.</text>
</comment>
<sequence length="213" mass="25154">MSLMIWASLIWLHNCITSKEEKSLFRFRRHNKLQSEAQYYAMNSYNKIYEFLFRVLHNPLLTGLAGEVSARIILTMYEKRNNGFICRMLNSEEIKSEVNLKVLNIRKGNRQAGITTPRTSLKDKTTNTDELLIKRKLEIILYTTTKIVELKLEYYNVLFNDQILVVWFEEMEGHFEKCERHAKIQFRTVEEHVEVKRCSPTTPPKLAANVQVH</sequence>
<proteinExistence type="predicted"/>
<evidence type="ECO:0000313" key="2">
    <source>
        <dbReference type="EMBL" id="GFT78494.1"/>
    </source>
</evidence>
<gene>
    <name evidence="2" type="ORF">NPIL_602392</name>
</gene>